<dbReference type="VEuPathDB" id="TriTrypDB:C4B63_308g6"/>
<dbReference type="VEuPathDB" id="TriTrypDB:TcBrA4_0120400"/>
<dbReference type="Proteomes" id="UP000246078">
    <property type="component" value="Unassembled WGS sequence"/>
</dbReference>
<dbReference type="VEuPathDB" id="TriTrypDB:TCSYLVIO_002791"/>
<name>A0A2V2WFF7_TRYCR</name>
<reference evidence="11 13" key="1">
    <citation type="journal article" date="2018" name="Microb. Genom.">
        <title>Expanding an expanded genome: long-read sequencing of Trypanosoma cruzi.</title>
        <authorList>
            <person name="Berna L."/>
            <person name="Rodriguez M."/>
            <person name="Chiribao M.L."/>
            <person name="Parodi-Talice A."/>
            <person name="Pita S."/>
            <person name="Rijo G."/>
            <person name="Alvarez-Valin F."/>
            <person name="Robello C."/>
        </authorList>
    </citation>
    <scope>NUCLEOTIDE SEQUENCE [LARGE SCALE GENOMIC DNA]</scope>
    <source>
        <strain evidence="11 13">TCC</strain>
    </source>
</reference>
<dbReference type="VEuPathDB" id="TriTrypDB:TCDM_08554"/>
<evidence type="ECO:0000256" key="4">
    <source>
        <dbReference type="ARBA" id="ARBA00022729"/>
    </source>
</evidence>
<dbReference type="VEuPathDB" id="TriTrypDB:C3747_103g159"/>
<dbReference type="VEuPathDB" id="TriTrypDB:ECC02_006786"/>
<accession>A0A2V2WFF7</accession>
<evidence type="ECO:0000313" key="11">
    <source>
        <dbReference type="EMBL" id="PWV07271.1"/>
    </source>
</evidence>
<dbReference type="EMBL" id="PRFC01000103">
    <property type="protein sequence ID" value="PWV07271.1"/>
    <property type="molecule type" value="Genomic_DNA"/>
</dbReference>
<dbReference type="VEuPathDB" id="TriTrypDB:TcG_04484"/>
<dbReference type="VEuPathDB" id="TriTrypDB:C3747_72g145"/>
<organism evidence="11 13">
    <name type="scientific">Trypanosoma cruzi</name>
    <dbReference type="NCBI Taxonomy" id="5693"/>
    <lineage>
        <taxon>Eukaryota</taxon>
        <taxon>Discoba</taxon>
        <taxon>Euglenozoa</taxon>
        <taxon>Kinetoplastea</taxon>
        <taxon>Metakinetoplastina</taxon>
        <taxon>Trypanosomatida</taxon>
        <taxon>Trypanosomatidae</taxon>
        <taxon>Trypanosoma</taxon>
        <taxon>Schizotrypanum</taxon>
    </lineage>
</organism>
<evidence type="ECO:0000256" key="8">
    <source>
        <dbReference type="RuleBase" id="RU003827"/>
    </source>
</evidence>
<evidence type="ECO:0000256" key="6">
    <source>
        <dbReference type="ARBA" id="ARBA00023136"/>
    </source>
</evidence>
<dbReference type="EMBL" id="PRFC01000072">
    <property type="protein sequence ID" value="PWV10111.1"/>
    <property type="molecule type" value="Genomic_DNA"/>
</dbReference>
<keyword evidence="6 9" id="KW-0472">Membrane</keyword>
<comment type="subcellular location">
    <subcellularLocation>
        <location evidence="7">Endomembrane system</location>
        <topology evidence="7">Single-pass membrane protein</topology>
    </subcellularLocation>
    <subcellularLocation>
        <location evidence="1 8">Membrane</location>
        <topology evidence="1 8">Single-pass type I membrane protein</topology>
    </subcellularLocation>
</comment>
<comment type="caution">
    <text evidence="11">The sequence shown here is derived from an EMBL/GenBank/DDBJ whole genome shotgun (WGS) entry which is preliminary data.</text>
</comment>
<dbReference type="InterPro" id="IPR009038">
    <property type="entry name" value="GOLD_dom"/>
</dbReference>
<keyword evidence="3 8" id="KW-0812">Transmembrane</keyword>
<evidence type="ECO:0000256" key="5">
    <source>
        <dbReference type="ARBA" id="ARBA00022989"/>
    </source>
</evidence>
<dbReference type="OMA" id="ETECYTE"/>
<dbReference type="OrthoDB" id="1929172at2759"/>
<dbReference type="SMART" id="SM01190">
    <property type="entry name" value="EMP24_GP25L"/>
    <property type="match status" value="1"/>
</dbReference>
<evidence type="ECO:0000256" key="7">
    <source>
        <dbReference type="ARBA" id="ARBA00037847"/>
    </source>
</evidence>
<evidence type="ECO:0000256" key="2">
    <source>
        <dbReference type="ARBA" id="ARBA00007104"/>
    </source>
</evidence>
<dbReference type="VEuPathDB" id="TriTrypDB:BCY84_00761"/>
<sequence length="254" mass="28376">MRRLVTQCPHAPRCTAHASVVIVWLLALFLYGPYGAVGFGTKIDAEDRECFVESLAAGGSLAFTFRVTDGGSFDIDAVMYATTVAPLNSVEETTRLHYSEALIKMRENTTTVIVNEWRRANEGSQSYTAPSAAETKHGLPAEITVCFDNSFSRLSPKWLLFQFLKRDVPEVDPESTTRAEAEIETKLHKHGTVLFELATAAERMRQMGESNRVRYESLASIVMVGLVGNIVILALMAVYQYMTLTRFLIRRRAK</sequence>
<dbReference type="AlphaFoldDB" id="A0A2V2WFF7"/>
<dbReference type="Pfam" id="PF01105">
    <property type="entry name" value="EMP24_GP25L"/>
    <property type="match status" value="1"/>
</dbReference>
<evidence type="ECO:0000313" key="13">
    <source>
        <dbReference type="Proteomes" id="UP000246078"/>
    </source>
</evidence>
<gene>
    <name evidence="11" type="ORF">C3747_103g159</name>
    <name evidence="12" type="ORF">C3747_72g145</name>
</gene>
<evidence type="ECO:0000256" key="9">
    <source>
        <dbReference type="SAM" id="Phobius"/>
    </source>
</evidence>
<feature type="domain" description="GOLD" evidence="10">
    <location>
        <begin position="48"/>
        <end position="165"/>
    </location>
</feature>
<dbReference type="VEuPathDB" id="TriTrypDB:TcYC6_0104150"/>
<feature type="transmembrane region" description="Helical" evidence="9">
    <location>
        <begin position="218"/>
        <end position="242"/>
    </location>
</feature>
<dbReference type="PROSITE" id="PS50866">
    <property type="entry name" value="GOLD"/>
    <property type="match status" value="1"/>
</dbReference>
<dbReference type="VEuPathDB" id="TriTrypDB:Tc_MARK_1548"/>
<dbReference type="InterPro" id="IPR015720">
    <property type="entry name" value="Emp24-like"/>
</dbReference>
<dbReference type="VEuPathDB" id="TriTrypDB:TcCLB.507895.80"/>
<dbReference type="VEuPathDB" id="TriTrypDB:TcCL_NonESM03427"/>
<comment type="similarity">
    <text evidence="2 8">Belongs to the EMP24/GP25L family.</text>
</comment>
<dbReference type="InterPro" id="IPR036598">
    <property type="entry name" value="GOLD_dom_sf"/>
</dbReference>
<evidence type="ECO:0000256" key="3">
    <source>
        <dbReference type="ARBA" id="ARBA00022692"/>
    </source>
</evidence>
<evidence type="ECO:0000259" key="10">
    <source>
        <dbReference type="PROSITE" id="PS50866"/>
    </source>
</evidence>
<dbReference type="VEuPathDB" id="TriTrypDB:TcCLB.510593.20"/>
<evidence type="ECO:0000313" key="12">
    <source>
        <dbReference type="EMBL" id="PWV10111.1"/>
    </source>
</evidence>
<proteinExistence type="inferred from homology"/>
<dbReference type="GO" id="GO:0012505">
    <property type="term" value="C:endomembrane system"/>
    <property type="evidence" value="ECO:0007669"/>
    <property type="project" value="UniProtKB-SubCell"/>
</dbReference>
<keyword evidence="4" id="KW-0732">Signal</keyword>
<dbReference type="SUPFAM" id="SSF101576">
    <property type="entry name" value="Supernatant protein factor (SPF), C-terminal domain"/>
    <property type="match status" value="1"/>
</dbReference>
<protein>
    <recommendedName>
        <fullName evidence="10">GOLD domain-containing protein</fullName>
    </recommendedName>
</protein>
<dbReference type="GO" id="GO:0016020">
    <property type="term" value="C:membrane"/>
    <property type="evidence" value="ECO:0007669"/>
    <property type="project" value="UniProtKB-SubCell"/>
</dbReference>
<keyword evidence="5 9" id="KW-1133">Transmembrane helix</keyword>
<dbReference type="PANTHER" id="PTHR22811">
    <property type="entry name" value="TRANSMEMBRANE EMP24 DOMAIN-CONTAINING PROTEIN"/>
    <property type="match status" value="1"/>
</dbReference>
<evidence type="ECO:0000256" key="1">
    <source>
        <dbReference type="ARBA" id="ARBA00004479"/>
    </source>
</evidence>